<keyword evidence="2" id="KW-1185">Reference proteome</keyword>
<protein>
    <submittedName>
        <fullName evidence="1">Membrane protein</fullName>
    </submittedName>
</protein>
<evidence type="ECO:0000313" key="2">
    <source>
        <dbReference type="Proteomes" id="UP001184376"/>
    </source>
</evidence>
<organism evidence="1 2">
    <name type="scientific">Chryseobacterium bernardetii</name>
    <dbReference type="NCBI Taxonomy" id="1241978"/>
    <lineage>
        <taxon>Bacteria</taxon>
        <taxon>Pseudomonadati</taxon>
        <taxon>Bacteroidota</taxon>
        <taxon>Flavobacteriia</taxon>
        <taxon>Flavobacteriales</taxon>
        <taxon>Weeksellaceae</taxon>
        <taxon>Chryseobacterium group</taxon>
        <taxon>Chryseobacterium</taxon>
    </lineage>
</organism>
<reference evidence="1" key="1">
    <citation type="submission" date="2023-07" db="EMBL/GenBank/DDBJ databases">
        <title>Sorghum-associated microbial communities from plants grown in Nebraska, USA.</title>
        <authorList>
            <person name="Schachtman D."/>
        </authorList>
    </citation>
    <scope>NUCLEOTIDE SEQUENCE</scope>
    <source>
        <strain evidence="1">DS1280</strain>
    </source>
</reference>
<name>A0ACC6IUX6_9FLAO</name>
<dbReference type="Proteomes" id="UP001184376">
    <property type="component" value="Unassembled WGS sequence"/>
</dbReference>
<evidence type="ECO:0000313" key="1">
    <source>
        <dbReference type="EMBL" id="MDR6441394.1"/>
    </source>
</evidence>
<gene>
    <name evidence="1" type="ORF">J2795_002094</name>
</gene>
<accession>A0ACC6IUX6</accession>
<dbReference type="EMBL" id="JAVDRG010000002">
    <property type="protein sequence ID" value="MDR6441394.1"/>
    <property type="molecule type" value="Genomic_DNA"/>
</dbReference>
<comment type="caution">
    <text evidence="1">The sequence shown here is derived from an EMBL/GenBank/DDBJ whole genome shotgun (WGS) entry which is preliminary data.</text>
</comment>
<sequence>MFAIIIKLVHILSVGSYFFGIFYVGQLFLNYKYTEKFTRAKKKILRRQYLFNIERTWNMLVVPSGLIMLVTGIIMFFFNKHLVKMQWFDLKLIFLCMLSTYHYWFLETIRHLKALQGYDFKITRIKLQQINEVGILLMLLLGCSVILKYTIMLHYGLIITGIIIIMILLVAVLKLLKKEK</sequence>
<proteinExistence type="predicted"/>